<dbReference type="GO" id="GO:0006355">
    <property type="term" value="P:regulation of DNA-templated transcription"/>
    <property type="evidence" value="ECO:0007669"/>
    <property type="project" value="InterPro"/>
</dbReference>
<keyword evidence="8 14" id="KW-0808">Transferase</keyword>
<evidence type="ECO:0000259" key="15">
    <source>
        <dbReference type="PROSITE" id="PS51686"/>
    </source>
</evidence>
<dbReference type="Pfam" id="PF22458">
    <property type="entry name" value="RsmF-B_ferredox"/>
    <property type="match status" value="1"/>
</dbReference>
<evidence type="ECO:0000256" key="8">
    <source>
        <dbReference type="ARBA" id="ARBA00022679"/>
    </source>
</evidence>
<dbReference type="NCBIfam" id="NF011494">
    <property type="entry name" value="PRK14902.1"/>
    <property type="match status" value="1"/>
</dbReference>
<keyword evidence="5" id="KW-0963">Cytoplasm</keyword>
<organism evidence="16 17">
    <name type="scientific">Butyricicoccus porcorum</name>
    <dbReference type="NCBI Taxonomy" id="1945634"/>
    <lineage>
        <taxon>Bacteria</taxon>
        <taxon>Bacillati</taxon>
        <taxon>Bacillota</taxon>
        <taxon>Clostridia</taxon>
        <taxon>Eubacteriales</taxon>
        <taxon>Butyricicoccaceae</taxon>
        <taxon>Butyricicoccus</taxon>
    </lineage>
</organism>
<evidence type="ECO:0000256" key="11">
    <source>
        <dbReference type="ARBA" id="ARBA00030399"/>
    </source>
</evidence>
<evidence type="ECO:0000313" key="16">
    <source>
        <dbReference type="EMBL" id="OUM21410.1"/>
    </source>
</evidence>
<protein>
    <recommendedName>
        <fullName evidence="4">16S rRNA (cytosine(967)-C(5))-methyltransferase</fullName>
        <ecNumber evidence="4">2.1.1.176</ecNumber>
    </recommendedName>
    <alternativeName>
        <fullName evidence="11">16S rRNA m5C967 methyltransferase</fullName>
    </alternativeName>
    <alternativeName>
        <fullName evidence="12">rRNA (cytosine-C(5)-)-methyltransferase RsmB</fullName>
    </alternativeName>
</protein>
<dbReference type="InterPro" id="IPR001678">
    <property type="entry name" value="MeTrfase_RsmB-F_NOP2_dom"/>
</dbReference>
<evidence type="ECO:0000313" key="17">
    <source>
        <dbReference type="Proteomes" id="UP000194903"/>
    </source>
</evidence>
<dbReference type="CDD" id="cd02440">
    <property type="entry name" value="AdoMet_MTases"/>
    <property type="match status" value="1"/>
</dbReference>
<evidence type="ECO:0000256" key="6">
    <source>
        <dbReference type="ARBA" id="ARBA00022552"/>
    </source>
</evidence>
<evidence type="ECO:0000256" key="3">
    <source>
        <dbReference type="ARBA" id="ARBA00007494"/>
    </source>
</evidence>
<dbReference type="SUPFAM" id="SSF53335">
    <property type="entry name" value="S-adenosyl-L-methionine-dependent methyltransferases"/>
    <property type="match status" value="1"/>
</dbReference>
<dbReference type="Proteomes" id="UP000194903">
    <property type="component" value="Unassembled WGS sequence"/>
</dbReference>
<dbReference type="AlphaFoldDB" id="A0A252F6X6"/>
<dbReference type="InterPro" id="IPR049560">
    <property type="entry name" value="MeTrfase_RsmB-F_NOP2_cat"/>
</dbReference>
<dbReference type="GO" id="GO:0008649">
    <property type="term" value="F:rRNA methyltransferase activity"/>
    <property type="evidence" value="ECO:0007669"/>
    <property type="project" value="InterPro"/>
</dbReference>
<dbReference type="EC" id="2.1.1.176" evidence="4"/>
<dbReference type="InterPro" id="IPR023267">
    <property type="entry name" value="RCMT"/>
</dbReference>
<dbReference type="InterPro" id="IPR006027">
    <property type="entry name" value="NusB_RsmB_TIM44"/>
</dbReference>
<evidence type="ECO:0000256" key="1">
    <source>
        <dbReference type="ARBA" id="ARBA00002724"/>
    </source>
</evidence>
<feature type="domain" description="SAM-dependent MTase RsmB/NOP-type" evidence="15">
    <location>
        <begin position="200"/>
        <end position="470"/>
    </location>
</feature>
<keyword evidence="9 14" id="KW-0949">S-adenosyl-L-methionine</keyword>
<proteinExistence type="inferred from homology"/>
<dbReference type="EMBL" id="NHOC01000002">
    <property type="protein sequence ID" value="OUM21410.1"/>
    <property type="molecule type" value="Genomic_DNA"/>
</dbReference>
<dbReference type="InterPro" id="IPR018314">
    <property type="entry name" value="RsmB/NOL1/NOP2-like_CS"/>
</dbReference>
<dbReference type="Pfam" id="PF01189">
    <property type="entry name" value="Methyltr_RsmB-F"/>
    <property type="match status" value="1"/>
</dbReference>
<keyword evidence="7 14" id="KW-0489">Methyltransferase</keyword>
<evidence type="ECO:0000256" key="10">
    <source>
        <dbReference type="ARBA" id="ARBA00022884"/>
    </source>
</evidence>
<comment type="subcellular location">
    <subcellularLocation>
        <location evidence="2">Cytoplasm</location>
    </subcellularLocation>
</comment>
<name>A0A252F6X6_9FIRM</name>
<dbReference type="Gene3D" id="3.40.50.150">
    <property type="entry name" value="Vaccinia Virus protein VP39"/>
    <property type="match status" value="1"/>
</dbReference>
<evidence type="ECO:0000256" key="14">
    <source>
        <dbReference type="PROSITE-ProRule" id="PRU01023"/>
    </source>
</evidence>
<evidence type="ECO:0000256" key="2">
    <source>
        <dbReference type="ARBA" id="ARBA00004496"/>
    </source>
</evidence>
<feature type="active site" description="Nucleophile" evidence="14">
    <location>
        <position position="411"/>
    </location>
</feature>
<dbReference type="GO" id="GO:0003723">
    <property type="term" value="F:RNA binding"/>
    <property type="evidence" value="ECO:0007669"/>
    <property type="project" value="UniProtKB-UniRule"/>
</dbReference>
<dbReference type="PANTHER" id="PTHR22807:SF53">
    <property type="entry name" value="RIBOSOMAL RNA SMALL SUBUNIT METHYLTRANSFERASE B-RELATED"/>
    <property type="match status" value="1"/>
</dbReference>
<dbReference type="PROSITE" id="PS51686">
    <property type="entry name" value="SAM_MT_RSMB_NOP"/>
    <property type="match status" value="1"/>
</dbReference>
<comment type="catalytic activity">
    <reaction evidence="13">
        <text>cytidine(967) in 16S rRNA + S-adenosyl-L-methionine = 5-methylcytidine(967) in 16S rRNA + S-adenosyl-L-homocysteine + H(+)</text>
        <dbReference type="Rhea" id="RHEA:42748"/>
        <dbReference type="Rhea" id="RHEA-COMP:10219"/>
        <dbReference type="Rhea" id="RHEA-COMP:10220"/>
        <dbReference type="ChEBI" id="CHEBI:15378"/>
        <dbReference type="ChEBI" id="CHEBI:57856"/>
        <dbReference type="ChEBI" id="CHEBI:59789"/>
        <dbReference type="ChEBI" id="CHEBI:74483"/>
        <dbReference type="ChEBI" id="CHEBI:82748"/>
        <dbReference type="EC" id="2.1.1.176"/>
    </reaction>
</comment>
<keyword evidence="10 14" id="KW-0694">RNA-binding</keyword>
<feature type="binding site" evidence="14">
    <location>
        <position position="314"/>
    </location>
    <ligand>
        <name>S-adenosyl-L-methionine</name>
        <dbReference type="ChEBI" id="CHEBI:59789"/>
    </ligand>
</feature>
<dbReference type="InterPro" id="IPR054728">
    <property type="entry name" value="RsmB-like_ferredoxin"/>
</dbReference>
<evidence type="ECO:0000256" key="5">
    <source>
        <dbReference type="ARBA" id="ARBA00022490"/>
    </source>
</evidence>
<gene>
    <name evidence="16" type="ORF">CBW42_02220</name>
</gene>
<evidence type="ECO:0000256" key="13">
    <source>
        <dbReference type="ARBA" id="ARBA00047283"/>
    </source>
</evidence>
<dbReference type="PRINTS" id="PR02008">
    <property type="entry name" value="RCMTFAMILY"/>
</dbReference>
<dbReference type="NCBIfam" id="TIGR00563">
    <property type="entry name" value="rsmB"/>
    <property type="match status" value="1"/>
</dbReference>
<comment type="caution">
    <text evidence="16">The sequence shown here is derived from an EMBL/GenBank/DDBJ whole genome shotgun (WGS) entry which is preliminary data.</text>
</comment>
<dbReference type="PANTHER" id="PTHR22807">
    <property type="entry name" value="NOP2 YEAST -RELATED NOL1/NOP2/FMU SUN DOMAIN-CONTAINING"/>
    <property type="match status" value="1"/>
</dbReference>
<accession>A0A252F6X6</accession>
<dbReference type="GO" id="GO:0005737">
    <property type="term" value="C:cytoplasm"/>
    <property type="evidence" value="ECO:0007669"/>
    <property type="project" value="UniProtKB-SubCell"/>
</dbReference>
<feature type="binding site" evidence="14">
    <location>
        <position position="359"/>
    </location>
    <ligand>
        <name>S-adenosyl-L-methionine</name>
        <dbReference type="ChEBI" id="CHEBI:59789"/>
    </ligand>
</feature>
<comment type="similarity">
    <text evidence="3 14">Belongs to the class I-like SAM-binding methyltransferase superfamily. RsmB/NOP family.</text>
</comment>
<dbReference type="InterPro" id="IPR004573">
    <property type="entry name" value="rRNA_ssu_MeTfrase_B"/>
</dbReference>
<evidence type="ECO:0000256" key="9">
    <source>
        <dbReference type="ARBA" id="ARBA00022691"/>
    </source>
</evidence>
<keyword evidence="6" id="KW-0698">rRNA processing</keyword>
<dbReference type="OrthoDB" id="9810297at2"/>
<reference evidence="16 17" key="1">
    <citation type="submission" date="2017-05" db="EMBL/GenBank/DDBJ databases">
        <title>Butyricicoccus porcorum sp. nov. a butyrate-producing bacterium from the swine intestinal tract.</title>
        <authorList>
            <person name="Trachsel J."/>
            <person name="Humphrey S."/>
            <person name="Allen H.K."/>
        </authorList>
    </citation>
    <scope>NUCLEOTIDE SEQUENCE [LARGE SCALE GENOMIC DNA]</scope>
    <source>
        <strain evidence="16">BB10</strain>
    </source>
</reference>
<dbReference type="InterPro" id="IPR035926">
    <property type="entry name" value="NusB-like_sf"/>
</dbReference>
<evidence type="ECO:0000256" key="4">
    <source>
        <dbReference type="ARBA" id="ARBA00012140"/>
    </source>
</evidence>
<dbReference type="SUPFAM" id="SSF48013">
    <property type="entry name" value="NusB-like"/>
    <property type="match status" value="1"/>
</dbReference>
<dbReference type="InterPro" id="IPR029063">
    <property type="entry name" value="SAM-dependent_MTases_sf"/>
</dbReference>
<dbReference type="PROSITE" id="PS01153">
    <property type="entry name" value="NOL1_NOP2_SUN"/>
    <property type="match status" value="1"/>
</dbReference>
<dbReference type="FunFam" id="3.40.50.150:FF:000022">
    <property type="entry name" value="Ribosomal RNA small subunit methyltransferase B"/>
    <property type="match status" value="1"/>
</dbReference>
<dbReference type="Gene3D" id="3.30.70.1170">
    <property type="entry name" value="Sun protein, domain 3"/>
    <property type="match status" value="1"/>
</dbReference>
<dbReference type="Gene3D" id="1.10.940.10">
    <property type="entry name" value="NusB-like"/>
    <property type="match status" value="1"/>
</dbReference>
<evidence type="ECO:0000256" key="12">
    <source>
        <dbReference type="ARBA" id="ARBA00031088"/>
    </source>
</evidence>
<keyword evidence="17" id="KW-1185">Reference proteome</keyword>
<dbReference type="Pfam" id="PF01029">
    <property type="entry name" value="NusB"/>
    <property type="match status" value="1"/>
</dbReference>
<feature type="binding site" evidence="14">
    <location>
        <begin position="290"/>
        <end position="296"/>
    </location>
    <ligand>
        <name>S-adenosyl-L-methionine</name>
        <dbReference type="ChEBI" id="CHEBI:59789"/>
    </ligand>
</feature>
<feature type="binding site" evidence="14">
    <location>
        <position position="341"/>
    </location>
    <ligand>
        <name>S-adenosyl-L-methionine</name>
        <dbReference type="ChEBI" id="CHEBI:59789"/>
    </ligand>
</feature>
<comment type="function">
    <text evidence="1">Specifically methylates the cytosine at position 967 (m5C967) of 16S rRNA.</text>
</comment>
<evidence type="ECO:0000256" key="7">
    <source>
        <dbReference type="ARBA" id="ARBA00022603"/>
    </source>
</evidence>
<sequence>MLRRWRPRWYSCFVWCSFISPTEEGTAVTEARSAREAAARALFAVREEGAWSAPALRRYAAGLSARDAALATALTGGVLQNRAMCDFYLAHFSSIRLKKVQPRILDLLRLAVYQMVWLDRIPNAAAVNESVALARSLCHADKRTAGYVNGVLRALARSIDHLPQPDCATKAEYYSLRYSHPQWLTELYLEQFGLKQTRLLLEADNAPAPTVLRVNTLRAQMQQVQDELAAQGIRVTPHACIPNCLTVSGTGNIEKLSAFAQGRVTVQDGASQMSVYALDPQSGNRVLDCCAAPGGKSFFIAERMKNTGTVVSCDVYGHKLEKIQAGAERLGLTNIQTELQDASEFRPEWEGKFDRVLCDVPCSGMGIIRKKPEIRYKDEKELRGLPGIQRAILDNACRYVRPGGILVYSTCTLLRRENEEIVDWFAQTHPMFQKTLFSIPVCEQNVEGSVTLLPHIHDTDGFFVAKFRKMAYYEDDPARGNETGGNTGTENRRACIGECL</sequence>